<feature type="compositionally biased region" description="Pro residues" evidence="1">
    <location>
        <begin position="88"/>
        <end position="99"/>
    </location>
</feature>
<evidence type="ECO:0000256" key="1">
    <source>
        <dbReference type="SAM" id="MobiDB-lite"/>
    </source>
</evidence>
<gene>
    <name evidence="2" type="ORF">MYMAC_005894</name>
</gene>
<reference evidence="2 3" key="1">
    <citation type="submission" date="2017-06" db="EMBL/GenBank/DDBJ databases">
        <title>Sequencing and comparative analysis of myxobacterial genomes.</title>
        <authorList>
            <person name="Rupp O."/>
            <person name="Goesmann A."/>
            <person name="Sogaard-Andersen L."/>
        </authorList>
    </citation>
    <scope>NUCLEOTIDE SEQUENCE [LARGE SCALE GENOMIC DNA]</scope>
    <source>
        <strain evidence="2 3">DSM 14697</strain>
    </source>
</reference>
<dbReference type="KEGG" id="mmas:MYMAC_005894"/>
<feature type="compositionally biased region" description="Basic and acidic residues" evidence="1">
    <location>
        <begin position="73"/>
        <end position="82"/>
    </location>
</feature>
<dbReference type="RefSeq" id="WP_095960508.1">
    <property type="nucleotide sequence ID" value="NZ_CP022203.1"/>
</dbReference>
<name>A0A250K2B2_9BACT</name>
<proteinExistence type="predicted"/>
<evidence type="ECO:0000313" key="2">
    <source>
        <dbReference type="EMBL" id="ATB50239.1"/>
    </source>
</evidence>
<dbReference type="Proteomes" id="UP000217343">
    <property type="component" value="Chromosome"/>
</dbReference>
<dbReference type="OrthoDB" id="5522010at2"/>
<feature type="region of interest" description="Disordered" evidence="1">
    <location>
        <begin position="1"/>
        <end position="99"/>
    </location>
</feature>
<feature type="compositionally biased region" description="Basic and acidic residues" evidence="1">
    <location>
        <begin position="1"/>
        <end position="35"/>
    </location>
</feature>
<accession>A0A250K2B2</accession>
<organism evidence="2 3">
    <name type="scientific">Corallococcus macrosporus DSM 14697</name>
    <dbReference type="NCBI Taxonomy" id="1189310"/>
    <lineage>
        <taxon>Bacteria</taxon>
        <taxon>Pseudomonadati</taxon>
        <taxon>Myxococcota</taxon>
        <taxon>Myxococcia</taxon>
        <taxon>Myxococcales</taxon>
        <taxon>Cystobacterineae</taxon>
        <taxon>Myxococcaceae</taxon>
        <taxon>Corallococcus</taxon>
    </lineage>
</organism>
<dbReference type="AlphaFoldDB" id="A0A250K2B2"/>
<keyword evidence="3" id="KW-1185">Reference proteome</keyword>
<protein>
    <submittedName>
        <fullName evidence="2">Uncharacterized protein</fullName>
    </submittedName>
</protein>
<dbReference type="EMBL" id="CP022203">
    <property type="protein sequence ID" value="ATB50239.1"/>
    <property type="molecule type" value="Genomic_DNA"/>
</dbReference>
<sequence length="99" mass="11261">MAEDPLERQHEREREQERRRLREEEQKDLDVESHRGPRPLEGYAGGHTTWTGQQDDDSARSVHAGDAQASWEASERQARLEPEAPEPGAQPPRGGPRSK</sequence>
<evidence type="ECO:0000313" key="3">
    <source>
        <dbReference type="Proteomes" id="UP000217343"/>
    </source>
</evidence>